<dbReference type="InterPro" id="IPR014752">
    <property type="entry name" value="Arrestin-like_C"/>
</dbReference>
<proteinExistence type="predicted"/>
<reference evidence="1 2" key="1">
    <citation type="submission" date="2015-12" db="EMBL/GenBank/DDBJ databases">
        <title>The genome of Folsomia candida.</title>
        <authorList>
            <person name="Faddeeva A."/>
            <person name="Derks M.F."/>
            <person name="Anvar Y."/>
            <person name="Smit S."/>
            <person name="Van Straalen N."/>
            <person name="Roelofs D."/>
        </authorList>
    </citation>
    <scope>NUCLEOTIDE SEQUENCE [LARGE SCALE GENOMIC DNA]</scope>
    <source>
        <strain evidence="1 2">VU population</strain>
        <tissue evidence="1">Whole body</tissue>
    </source>
</reference>
<keyword evidence="2" id="KW-1185">Reference proteome</keyword>
<dbReference type="Gene3D" id="2.60.40.640">
    <property type="match status" value="1"/>
</dbReference>
<protein>
    <submittedName>
        <fullName evidence="1">Uncharacterized protein</fullName>
    </submittedName>
</protein>
<sequence>MFAAPGICAISTRIINGYYVFPSSSFRDSDTSNKSEATYIHLTGGRRQNEICGKLKITQQIGDKLCKTVSNQWPHYALVVELQGQLTTTNSLGARCQIPLPQLVPEENSELICNSKIFTLVSGEENGLKKQLDLKECPRSCLVRNPATFPFKLQLPENHDQLPSTIQCPNIFIEYFLVAYLRTEHGYEEVDKRALQRFRGHNLVPKFPSISESFSVVFPVDFSDSLSNLEGEEEIFVGTGTLAGDKVPRDQAKGAGLFSRMRSQSVSSLLSLFPPSYSRVPSRRASLTSLETLPPHYDDILKETT</sequence>
<accession>A0A226DJF2</accession>
<gene>
    <name evidence="1" type="ORF">Fcan01_19945</name>
</gene>
<evidence type="ECO:0000313" key="2">
    <source>
        <dbReference type="Proteomes" id="UP000198287"/>
    </source>
</evidence>
<dbReference type="EMBL" id="LNIX01000018">
    <property type="protein sequence ID" value="OXA45393.1"/>
    <property type="molecule type" value="Genomic_DNA"/>
</dbReference>
<organism evidence="1 2">
    <name type="scientific">Folsomia candida</name>
    <name type="common">Springtail</name>
    <dbReference type="NCBI Taxonomy" id="158441"/>
    <lineage>
        <taxon>Eukaryota</taxon>
        <taxon>Metazoa</taxon>
        <taxon>Ecdysozoa</taxon>
        <taxon>Arthropoda</taxon>
        <taxon>Hexapoda</taxon>
        <taxon>Collembola</taxon>
        <taxon>Entomobryomorpha</taxon>
        <taxon>Isotomoidea</taxon>
        <taxon>Isotomidae</taxon>
        <taxon>Proisotominae</taxon>
        <taxon>Folsomia</taxon>
    </lineage>
</organism>
<name>A0A226DJF2_FOLCA</name>
<dbReference type="AlphaFoldDB" id="A0A226DJF2"/>
<evidence type="ECO:0000313" key="1">
    <source>
        <dbReference type="EMBL" id="OXA45393.1"/>
    </source>
</evidence>
<dbReference type="Proteomes" id="UP000198287">
    <property type="component" value="Unassembled WGS sequence"/>
</dbReference>
<comment type="caution">
    <text evidence="1">The sequence shown here is derived from an EMBL/GenBank/DDBJ whole genome shotgun (WGS) entry which is preliminary data.</text>
</comment>